<keyword evidence="4" id="KW-1185">Reference proteome</keyword>
<dbReference type="EC" id="3.1.-.-" evidence="3"/>
<dbReference type="Proteomes" id="UP000679691">
    <property type="component" value="Unassembled WGS sequence"/>
</dbReference>
<sequence>MGSYQRGKLLQVNANGLYCEQADVYIDPWRPVERAIITHAHADHARWGMKYYLCHHHAKPILKLRLGQDENVQGLAYGEEVTMNGVRISLFPAGHIIGSAQVRLEYKGEIWVFTGDYKLINDGISQPYEQLQCHHFITESTFGLPIYKFPSPFEIYAAMNDYWKQNRADGYNTVLLGYSLGKAQNILGHIDPSIGNIYLHGAVANTNEALASVGYHFPGERVTPETDRSKIVGDLIVAPPSVADGPWLRKMKPYRIAMCSGWMQLRGARRRRGVDMGFALSDHCDWAQLNQAVLATGAEHIYITHGYEQNYARWITEQYGLDAHIFKTLYADSEEDIAEPKEDVLEPKEDIAEPKEDGRDSTNKGLETEKQTAE</sequence>
<keyword evidence="3" id="KW-0540">Nuclease</keyword>
<feature type="region of interest" description="Disordered" evidence="1">
    <location>
        <begin position="337"/>
        <end position="374"/>
    </location>
</feature>
<dbReference type="SUPFAM" id="SSF56281">
    <property type="entry name" value="Metallo-hydrolase/oxidoreductase"/>
    <property type="match status" value="1"/>
</dbReference>
<dbReference type="RefSeq" id="WP_353547767.1">
    <property type="nucleotide sequence ID" value="NZ_JAGKSB010000015.1"/>
</dbReference>
<dbReference type="SMART" id="SM00849">
    <property type="entry name" value="Lactamase_B"/>
    <property type="match status" value="1"/>
</dbReference>
<dbReference type="GO" id="GO:0004521">
    <property type="term" value="F:RNA endonuclease activity"/>
    <property type="evidence" value="ECO:0007669"/>
    <property type="project" value="TreeGrafter"/>
</dbReference>
<evidence type="ECO:0000313" key="3">
    <source>
        <dbReference type="EMBL" id="MBP3944260.1"/>
    </source>
</evidence>
<dbReference type="PANTHER" id="PTHR11203:SF49">
    <property type="entry name" value="BLL1145 PROTEIN"/>
    <property type="match status" value="1"/>
</dbReference>
<dbReference type="GO" id="GO:0016874">
    <property type="term" value="F:ligase activity"/>
    <property type="evidence" value="ECO:0007669"/>
    <property type="project" value="UniProtKB-KW"/>
</dbReference>
<evidence type="ECO:0000256" key="1">
    <source>
        <dbReference type="SAM" id="MobiDB-lite"/>
    </source>
</evidence>
<proteinExistence type="predicted"/>
<keyword evidence="3" id="KW-0269">Exonuclease</keyword>
<protein>
    <submittedName>
        <fullName evidence="3">Ligase-associated DNA damage response exonuclease</fullName>
        <ecNumber evidence="3">3.1.-.-</ecNumber>
    </submittedName>
</protein>
<evidence type="ECO:0000259" key="2">
    <source>
        <dbReference type="SMART" id="SM00849"/>
    </source>
</evidence>
<name>A0A8T4HAX7_9SPHI</name>
<comment type="caution">
    <text evidence="3">The sequence shown here is derived from an EMBL/GenBank/DDBJ whole genome shotgun (WGS) entry which is preliminary data.</text>
</comment>
<dbReference type="InterPro" id="IPR001279">
    <property type="entry name" value="Metallo-B-lactamas"/>
</dbReference>
<evidence type="ECO:0000313" key="4">
    <source>
        <dbReference type="Proteomes" id="UP000679691"/>
    </source>
</evidence>
<feature type="compositionally biased region" description="Basic and acidic residues" evidence="1">
    <location>
        <begin position="338"/>
        <end position="374"/>
    </location>
</feature>
<dbReference type="PANTHER" id="PTHR11203">
    <property type="entry name" value="CLEAVAGE AND POLYADENYLATION SPECIFICITY FACTOR FAMILY MEMBER"/>
    <property type="match status" value="1"/>
</dbReference>
<organism evidence="3 4">
    <name type="scientific">Rhinopithecimicrobium faecis</name>
    <dbReference type="NCBI Taxonomy" id="2820698"/>
    <lineage>
        <taxon>Bacteria</taxon>
        <taxon>Pseudomonadati</taxon>
        <taxon>Bacteroidota</taxon>
        <taxon>Sphingobacteriia</taxon>
        <taxon>Sphingobacteriales</taxon>
        <taxon>Sphingobacteriaceae</taxon>
        <taxon>Rhinopithecimicrobium</taxon>
    </lineage>
</organism>
<keyword evidence="3" id="KW-0436">Ligase</keyword>
<dbReference type="NCBIfam" id="TIGR04122">
    <property type="entry name" value="Xnuc_lig_assoc"/>
    <property type="match status" value="1"/>
</dbReference>
<dbReference type="AlphaFoldDB" id="A0A8T4HAX7"/>
<dbReference type="InterPro" id="IPR026360">
    <property type="entry name" value="Xnuc_lig_assoc"/>
</dbReference>
<keyword evidence="3" id="KW-0378">Hydrolase</keyword>
<dbReference type="Pfam" id="PF00753">
    <property type="entry name" value="Lactamase_B"/>
    <property type="match status" value="1"/>
</dbReference>
<reference evidence="3" key="1">
    <citation type="submission" date="2021-03" db="EMBL/GenBank/DDBJ databases">
        <authorList>
            <person name="Lu T."/>
            <person name="Wang Q."/>
            <person name="Han X."/>
        </authorList>
    </citation>
    <scope>NUCLEOTIDE SEQUENCE</scope>
    <source>
        <strain evidence="3">WQ 2009</strain>
    </source>
</reference>
<feature type="domain" description="Metallo-beta-lactamase" evidence="2">
    <location>
        <begin position="11"/>
        <end position="159"/>
    </location>
</feature>
<dbReference type="Gene3D" id="3.60.15.10">
    <property type="entry name" value="Ribonuclease Z/Hydroxyacylglutathione hydrolase-like"/>
    <property type="match status" value="1"/>
</dbReference>
<accession>A0A8T4HAX7</accession>
<dbReference type="InterPro" id="IPR036866">
    <property type="entry name" value="RibonucZ/Hydroxyglut_hydro"/>
</dbReference>
<dbReference type="GO" id="GO:0004527">
    <property type="term" value="F:exonuclease activity"/>
    <property type="evidence" value="ECO:0007669"/>
    <property type="project" value="UniProtKB-KW"/>
</dbReference>
<dbReference type="InterPro" id="IPR050698">
    <property type="entry name" value="MBL"/>
</dbReference>
<gene>
    <name evidence="3" type="ORF">J5U18_11975</name>
</gene>
<dbReference type="EMBL" id="JAGKSB010000015">
    <property type="protein sequence ID" value="MBP3944260.1"/>
    <property type="molecule type" value="Genomic_DNA"/>
</dbReference>